<evidence type="ECO:0000313" key="4">
    <source>
        <dbReference type="Proteomes" id="UP000467841"/>
    </source>
</evidence>
<evidence type="ECO:0000259" key="2">
    <source>
        <dbReference type="Pfam" id="PF03080"/>
    </source>
</evidence>
<dbReference type="InterPro" id="IPR004314">
    <property type="entry name" value="Neprosin"/>
</dbReference>
<dbReference type="EMBL" id="CACVBM020000777">
    <property type="protein sequence ID" value="CAA7023309.1"/>
    <property type="molecule type" value="Genomic_DNA"/>
</dbReference>
<dbReference type="AlphaFoldDB" id="A0A6D2I9N7"/>
<name>A0A6D2I9N7_9BRAS</name>
<evidence type="ECO:0000313" key="3">
    <source>
        <dbReference type="EMBL" id="CAA7023309.1"/>
    </source>
</evidence>
<proteinExistence type="predicted"/>
<reference evidence="3" key="1">
    <citation type="submission" date="2020-01" db="EMBL/GenBank/DDBJ databases">
        <authorList>
            <person name="Mishra B."/>
        </authorList>
    </citation>
    <scope>NUCLEOTIDE SEQUENCE [LARGE SCALE GENOMIC DNA]</scope>
</reference>
<feature type="region of interest" description="Disordered" evidence="1">
    <location>
        <begin position="1"/>
        <end position="21"/>
    </location>
</feature>
<protein>
    <recommendedName>
        <fullName evidence="2">Neprosin PEP catalytic domain-containing protein</fullName>
    </recommendedName>
</protein>
<dbReference type="Proteomes" id="UP000467841">
    <property type="component" value="Unassembled WGS sequence"/>
</dbReference>
<gene>
    <name evidence="3" type="ORF">MERR_LOCUS10544</name>
</gene>
<evidence type="ECO:0000256" key="1">
    <source>
        <dbReference type="SAM" id="MobiDB-lite"/>
    </source>
</evidence>
<comment type="caution">
    <text evidence="3">The sequence shown here is derived from an EMBL/GenBank/DDBJ whole genome shotgun (WGS) entry which is preliminary data.</text>
</comment>
<dbReference type="OrthoDB" id="1112825at2759"/>
<sequence>MAGVGGVVQASHSGSSPPMGISDVTDSGAFANIDVLDPNYKLRSIDNFHVEILLDSTKCYGLRIGEVPIFTTANLGYYFTYGGPGEILVESDICMYNL</sequence>
<organism evidence="3 4">
    <name type="scientific">Microthlaspi erraticum</name>
    <dbReference type="NCBI Taxonomy" id="1685480"/>
    <lineage>
        <taxon>Eukaryota</taxon>
        <taxon>Viridiplantae</taxon>
        <taxon>Streptophyta</taxon>
        <taxon>Embryophyta</taxon>
        <taxon>Tracheophyta</taxon>
        <taxon>Spermatophyta</taxon>
        <taxon>Magnoliopsida</taxon>
        <taxon>eudicotyledons</taxon>
        <taxon>Gunneridae</taxon>
        <taxon>Pentapetalae</taxon>
        <taxon>rosids</taxon>
        <taxon>malvids</taxon>
        <taxon>Brassicales</taxon>
        <taxon>Brassicaceae</taxon>
        <taxon>Coluteocarpeae</taxon>
        <taxon>Microthlaspi</taxon>
    </lineage>
</organism>
<keyword evidence="4" id="KW-1185">Reference proteome</keyword>
<accession>A0A6D2I9N7</accession>
<feature type="domain" description="Neprosin PEP catalytic" evidence="2">
    <location>
        <begin position="2"/>
        <end position="84"/>
    </location>
</feature>
<dbReference type="Pfam" id="PF03080">
    <property type="entry name" value="Neprosin"/>
    <property type="match status" value="1"/>
</dbReference>